<protein>
    <recommendedName>
        <fullName evidence="1">F-box associated beta-propeller type 1 domain-containing protein</fullName>
    </recommendedName>
</protein>
<dbReference type="InterPro" id="IPR050796">
    <property type="entry name" value="SCF_F-box_component"/>
</dbReference>
<comment type="caution">
    <text evidence="2">The sequence shown here is derived from an EMBL/GenBank/DDBJ whole genome shotgun (WGS) entry which is preliminary data.</text>
</comment>
<reference evidence="2 3" key="1">
    <citation type="journal article" date="2023" name="Plants (Basel)">
        <title>Bridging the Gap: Combining Genomics and Transcriptomics Approaches to Understand Stylosanthes scabra, an Orphan Legume from the Brazilian Caatinga.</title>
        <authorList>
            <person name="Ferreira-Neto J.R.C."/>
            <person name="da Silva M.D."/>
            <person name="Binneck E."/>
            <person name="de Melo N.F."/>
            <person name="da Silva R.H."/>
            <person name="de Melo A.L.T.M."/>
            <person name="Pandolfi V."/>
            <person name="Bustamante F.O."/>
            <person name="Brasileiro-Vidal A.C."/>
            <person name="Benko-Iseppon A.M."/>
        </authorList>
    </citation>
    <scope>NUCLEOTIDE SEQUENCE [LARGE SCALE GENOMIC DNA]</scope>
    <source>
        <tissue evidence="2">Leaves</tissue>
    </source>
</reference>
<dbReference type="Proteomes" id="UP001341840">
    <property type="component" value="Unassembled WGS sequence"/>
</dbReference>
<dbReference type="NCBIfam" id="TIGR01640">
    <property type="entry name" value="F_box_assoc_1"/>
    <property type="match status" value="1"/>
</dbReference>
<gene>
    <name evidence="2" type="ORF">PIB30_065482</name>
</gene>
<evidence type="ECO:0000313" key="2">
    <source>
        <dbReference type="EMBL" id="MED6112853.1"/>
    </source>
</evidence>
<sequence length="290" mass="33320">MTPLFAKPNFRENKEKNMHLIVGLGRPPSHENSVLLLRVDMDTRMQHEGTVPEDISHYGNFQIIGSSHGIICLKFYMGSIDSGITIWNPFTRKKESATDESRKHITHAVSLYAFGHIFDTLDYAIVHVFKKYFHQTALNWCLYSNTTRNWDCTSTFESSVQKLGPTNVVHRGVVYWIGWEGVLVPHPKSMITFNLRTKAFAKKDIPQSAKRMYHTLSCVKDSPDFTFERMFRMPTMALPYTPAMFAGKFLITAVEARSGRYCGHDAERTDLLISKHNYEALTSEHLLHRT</sequence>
<evidence type="ECO:0000259" key="1">
    <source>
        <dbReference type="Pfam" id="PF07734"/>
    </source>
</evidence>
<evidence type="ECO:0000313" key="3">
    <source>
        <dbReference type="Proteomes" id="UP001341840"/>
    </source>
</evidence>
<dbReference type="PANTHER" id="PTHR31672">
    <property type="entry name" value="BNACNNG10540D PROTEIN"/>
    <property type="match status" value="1"/>
</dbReference>
<proteinExistence type="predicted"/>
<name>A0ABU6QLY4_9FABA</name>
<dbReference type="EMBL" id="JASCZI010000653">
    <property type="protein sequence ID" value="MED6112853.1"/>
    <property type="molecule type" value="Genomic_DNA"/>
</dbReference>
<dbReference type="PANTHER" id="PTHR31672:SF13">
    <property type="entry name" value="F-BOX PROTEIN CPR30-LIKE"/>
    <property type="match status" value="1"/>
</dbReference>
<organism evidence="2 3">
    <name type="scientific">Stylosanthes scabra</name>
    <dbReference type="NCBI Taxonomy" id="79078"/>
    <lineage>
        <taxon>Eukaryota</taxon>
        <taxon>Viridiplantae</taxon>
        <taxon>Streptophyta</taxon>
        <taxon>Embryophyta</taxon>
        <taxon>Tracheophyta</taxon>
        <taxon>Spermatophyta</taxon>
        <taxon>Magnoliopsida</taxon>
        <taxon>eudicotyledons</taxon>
        <taxon>Gunneridae</taxon>
        <taxon>Pentapetalae</taxon>
        <taxon>rosids</taxon>
        <taxon>fabids</taxon>
        <taxon>Fabales</taxon>
        <taxon>Fabaceae</taxon>
        <taxon>Papilionoideae</taxon>
        <taxon>50 kb inversion clade</taxon>
        <taxon>dalbergioids sensu lato</taxon>
        <taxon>Dalbergieae</taxon>
        <taxon>Pterocarpus clade</taxon>
        <taxon>Stylosanthes</taxon>
    </lineage>
</organism>
<keyword evidence="3" id="KW-1185">Reference proteome</keyword>
<dbReference type="Pfam" id="PF07734">
    <property type="entry name" value="FBA_1"/>
    <property type="match status" value="1"/>
</dbReference>
<accession>A0ABU6QLY4</accession>
<feature type="domain" description="F-box associated beta-propeller type 1" evidence="1">
    <location>
        <begin position="77"/>
        <end position="221"/>
    </location>
</feature>
<dbReference type="InterPro" id="IPR017451">
    <property type="entry name" value="F-box-assoc_interact_dom"/>
</dbReference>
<dbReference type="InterPro" id="IPR006527">
    <property type="entry name" value="F-box-assoc_dom_typ1"/>
</dbReference>